<organism evidence="4 5">
    <name type="scientific">Kluyvera cryocrescens</name>
    <name type="common">Kluyvera citrophila</name>
    <dbReference type="NCBI Taxonomy" id="580"/>
    <lineage>
        <taxon>Bacteria</taxon>
        <taxon>Pseudomonadati</taxon>
        <taxon>Pseudomonadota</taxon>
        <taxon>Gammaproteobacteria</taxon>
        <taxon>Enterobacterales</taxon>
        <taxon>Enterobacteriaceae</taxon>
        <taxon>Kluyvera</taxon>
    </lineage>
</organism>
<protein>
    <submittedName>
        <fullName evidence="4">Stationary phase inducible protein CsiE</fullName>
    </submittedName>
</protein>
<accession>A0A485B7V5</accession>
<evidence type="ECO:0000313" key="5">
    <source>
        <dbReference type="Proteomes" id="UP000401081"/>
    </source>
</evidence>
<dbReference type="PANTHER" id="PTHR36203:SF1">
    <property type="entry name" value="ASCORBATE-SPECIFIC PTS SYSTEM EIIA COMPONENT"/>
    <property type="match status" value="1"/>
</dbReference>
<evidence type="ECO:0000256" key="2">
    <source>
        <dbReference type="ARBA" id="ARBA00022777"/>
    </source>
</evidence>
<dbReference type="PROSITE" id="PS51372">
    <property type="entry name" value="PRD_2"/>
    <property type="match status" value="2"/>
</dbReference>
<name>A0A485B7V5_KLUCR</name>
<dbReference type="SUPFAM" id="SSF63520">
    <property type="entry name" value="PTS-regulatory domain, PRD"/>
    <property type="match status" value="2"/>
</dbReference>
<dbReference type="EMBL" id="CAADJD010000020">
    <property type="protein sequence ID" value="VFS68392.1"/>
    <property type="molecule type" value="Genomic_DNA"/>
</dbReference>
<dbReference type="Gene3D" id="1.10.1790.10">
    <property type="entry name" value="PRD domain"/>
    <property type="match status" value="1"/>
</dbReference>
<dbReference type="InterPro" id="IPR051351">
    <property type="entry name" value="Ascorbate-PTS_EIIA_comp"/>
</dbReference>
<feature type="domain" description="PRD" evidence="3">
    <location>
        <begin position="103"/>
        <end position="180"/>
    </location>
</feature>
<keyword evidence="1" id="KW-0597">Phosphoprotein</keyword>
<dbReference type="PANTHER" id="PTHR36203">
    <property type="entry name" value="ASCORBATE-SPECIFIC PTS SYSTEM EIIA COMPONENT"/>
    <property type="match status" value="1"/>
</dbReference>
<gene>
    <name evidence="4" type="ORF">NCTC12993_04000</name>
</gene>
<keyword evidence="5" id="KW-1185">Reference proteome</keyword>
<sequence length="180" mass="21020">MSEHLETVGNIFSEIEKRFKIQFTDRQLQELIYFICFVLHRIESGKNLVTIPDSYADIIRSREFTLMQSVISKININSENELVFLTALIQSSNIQSIADKYFHLDTLLLESVVAVVDSFEKISCVTIKEKNELIEKIYQHWKPAYYRIRYHLANTSSVYDLVVKEFSHLHEMVRRAAAAV</sequence>
<dbReference type="InterPro" id="IPR011608">
    <property type="entry name" value="PRD"/>
</dbReference>
<dbReference type="Pfam" id="PF00874">
    <property type="entry name" value="PRD"/>
    <property type="match status" value="2"/>
</dbReference>
<dbReference type="InterPro" id="IPR036634">
    <property type="entry name" value="PRD_sf"/>
</dbReference>
<dbReference type="GO" id="GO:0016301">
    <property type="term" value="F:kinase activity"/>
    <property type="evidence" value="ECO:0007669"/>
    <property type="project" value="UniProtKB-KW"/>
</dbReference>
<keyword evidence="2" id="KW-0808">Transferase</keyword>
<keyword evidence="2" id="KW-0418">Kinase</keyword>
<evidence type="ECO:0000313" key="4">
    <source>
        <dbReference type="EMBL" id="VFS68392.1"/>
    </source>
</evidence>
<proteinExistence type="predicted"/>
<dbReference type="Proteomes" id="UP000401081">
    <property type="component" value="Unassembled WGS sequence"/>
</dbReference>
<dbReference type="AlphaFoldDB" id="A0A485B7V5"/>
<reference evidence="4 5" key="1">
    <citation type="submission" date="2019-03" db="EMBL/GenBank/DDBJ databases">
        <authorList>
            <consortium name="Pathogen Informatics"/>
        </authorList>
    </citation>
    <scope>NUCLEOTIDE SEQUENCE [LARGE SCALE GENOMIC DNA]</scope>
    <source>
        <strain evidence="4 5">NCTC12993</strain>
    </source>
</reference>
<feature type="domain" description="PRD" evidence="3">
    <location>
        <begin position="1"/>
        <end position="99"/>
    </location>
</feature>
<evidence type="ECO:0000256" key="1">
    <source>
        <dbReference type="ARBA" id="ARBA00022553"/>
    </source>
</evidence>
<dbReference type="GO" id="GO:0006355">
    <property type="term" value="P:regulation of DNA-templated transcription"/>
    <property type="evidence" value="ECO:0007669"/>
    <property type="project" value="InterPro"/>
</dbReference>
<evidence type="ECO:0000259" key="3">
    <source>
        <dbReference type="PROSITE" id="PS51372"/>
    </source>
</evidence>